<protein>
    <submittedName>
        <fullName evidence="1">Uncharacterized protein</fullName>
    </submittedName>
</protein>
<dbReference type="AlphaFoldDB" id="A0AAE4SDY3"/>
<name>A0AAE4SDY3_9EURY</name>
<evidence type="ECO:0000313" key="1">
    <source>
        <dbReference type="EMBL" id="MDV0444035.1"/>
    </source>
</evidence>
<accession>A0AAE4SDY3</accession>
<comment type="caution">
    <text evidence="1">The sequence shown here is derived from an EMBL/GenBank/DDBJ whole genome shotgun (WGS) entry which is preliminary data.</text>
</comment>
<gene>
    <name evidence="1" type="ORF">McpCs1_14230</name>
</gene>
<dbReference type="EMBL" id="JAWDKB010000005">
    <property type="protein sequence ID" value="MDV0444035.1"/>
    <property type="molecule type" value="Genomic_DNA"/>
</dbReference>
<dbReference type="RefSeq" id="WP_338096537.1">
    <property type="nucleotide sequence ID" value="NZ_JAWDKB010000005.1"/>
</dbReference>
<dbReference type="Proteomes" id="UP001283212">
    <property type="component" value="Unassembled WGS sequence"/>
</dbReference>
<evidence type="ECO:0000313" key="2">
    <source>
        <dbReference type="Proteomes" id="UP001283212"/>
    </source>
</evidence>
<proteinExistence type="predicted"/>
<organism evidence="1 2">
    <name type="scientific">Methanorbis rubei</name>
    <dbReference type="NCBI Taxonomy" id="3028300"/>
    <lineage>
        <taxon>Archaea</taxon>
        <taxon>Methanobacteriati</taxon>
        <taxon>Methanobacteriota</taxon>
        <taxon>Stenosarchaea group</taxon>
        <taxon>Methanomicrobia</taxon>
        <taxon>Methanomicrobiales</taxon>
        <taxon>Methanocorpusculaceae</taxon>
        <taxon>Methanorbis</taxon>
    </lineage>
</organism>
<keyword evidence="2" id="KW-1185">Reference proteome</keyword>
<reference evidence="1 2" key="1">
    <citation type="submission" date="2023-06" db="EMBL/GenBank/DDBJ databases">
        <title>Genome sequence of Methancorpusculaceae sp. Cs1.</title>
        <authorList>
            <person name="Protasov E."/>
            <person name="Platt K."/>
            <person name="Poehlein A."/>
            <person name="Daniel R."/>
            <person name="Brune A."/>
        </authorList>
    </citation>
    <scope>NUCLEOTIDE SEQUENCE [LARGE SCALE GENOMIC DNA]</scope>
    <source>
        <strain evidence="1 2">Cs1</strain>
    </source>
</reference>
<sequence length="125" mass="13840">MVFGLSDLGKLLCTNFKTLFSLLNGEAFSDDLLLQFPQSTTDRSLAAGQVWKYSSSAGRRLKCLMVTAPNGVLVEIMKDNDVIAWFLGESGCLPLKNGIAINDYTIRVTNTNTEAAEWSCRMVFY</sequence>